<dbReference type="Proteomes" id="UP000823388">
    <property type="component" value="Chromosome 4N"/>
</dbReference>
<evidence type="ECO:0000256" key="2">
    <source>
        <dbReference type="SAM" id="SignalP"/>
    </source>
</evidence>
<feature type="chain" id="PRO_5035903117" evidence="2">
    <location>
        <begin position="22"/>
        <end position="98"/>
    </location>
</feature>
<dbReference type="EMBL" id="CM029044">
    <property type="protein sequence ID" value="KAG2607895.1"/>
    <property type="molecule type" value="Genomic_DNA"/>
</dbReference>
<evidence type="ECO:0000313" key="3">
    <source>
        <dbReference type="EMBL" id="KAG2607895.1"/>
    </source>
</evidence>
<organism evidence="3 4">
    <name type="scientific">Panicum virgatum</name>
    <name type="common">Blackwell switchgrass</name>
    <dbReference type="NCBI Taxonomy" id="38727"/>
    <lineage>
        <taxon>Eukaryota</taxon>
        <taxon>Viridiplantae</taxon>
        <taxon>Streptophyta</taxon>
        <taxon>Embryophyta</taxon>
        <taxon>Tracheophyta</taxon>
        <taxon>Spermatophyta</taxon>
        <taxon>Magnoliopsida</taxon>
        <taxon>Liliopsida</taxon>
        <taxon>Poales</taxon>
        <taxon>Poaceae</taxon>
        <taxon>PACMAD clade</taxon>
        <taxon>Panicoideae</taxon>
        <taxon>Panicodae</taxon>
        <taxon>Paniceae</taxon>
        <taxon>Panicinae</taxon>
        <taxon>Panicum</taxon>
        <taxon>Panicum sect. Hiantes</taxon>
    </lineage>
</organism>
<feature type="region of interest" description="Disordered" evidence="1">
    <location>
        <begin position="29"/>
        <end position="67"/>
    </location>
</feature>
<keyword evidence="2" id="KW-0732">Signal</keyword>
<feature type="signal peptide" evidence="2">
    <location>
        <begin position="1"/>
        <end position="21"/>
    </location>
</feature>
<name>A0A8T0TFI3_PANVG</name>
<accession>A0A8T0TFI3</accession>
<dbReference type="AlphaFoldDB" id="A0A8T0TFI3"/>
<gene>
    <name evidence="3" type="ORF">PVAP13_4NG296200</name>
</gene>
<protein>
    <submittedName>
        <fullName evidence="3">Uncharacterized protein</fullName>
    </submittedName>
</protein>
<evidence type="ECO:0000313" key="4">
    <source>
        <dbReference type="Proteomes" id="UP000823388"/>
    </source>
</evidence>
<evidence type="ECO:0000256" key="1">
    <source>
        <dbReference type="SAM" id="MobiDB-lite"/>
    </source>
</evidence>
<reference evidence="3" key="1">
    <citation type="submission" date="2020-05" db="EMBL/GenBank/DDBJ databases">
        <title>WGS assembly of Panicum virgatum.</title>
        <authorList>
            <person name="Lovell J.T."/>
            <person name="Jenkins J."/>
            <person name="Shu S."/>
            <person name="Juenger T.E."/>
            <person name="Schmutz J."/>
        </authorList>
    </citation>
    <scope>NUCLEOTIDE SEQUENCE</scope>
    <source>
        <strain evidence="3">AP13</strain>
    </source>
</reference>
<keyword evidence="4" id="KW-1185">Reference proteome</keyword>
<comment type="caution">
    <text evidence="3">The sequence shown here is derived from an EMBL/GenBank/DDBJ whole genome shotgun (WGS) entry which is preliminary data.</text>
</comment>
<proteinExistence type="predicted"/>
<sequence length="98" mass="10055">MARGVIAAALLLYAAVAVAHGARVLEHQQPADDAGFGEGPAPQLALEAESPSGLVPPPAVPGGDRVREGGSSAIADILWFVLRWANEAAGAGDRRKDY</sequence>